<protein>
    <submittedName>
        <fullName evidence="1">Uncharacterized protein</fullName>
    </submittedName>
</protein>
<name>A0A392SFW8_9FABA</name>
<reference evidence="1 2" key="1">
    <citation type="journal article" date="2018" name="Front. Plant Sci.">
        <title>Red Clover (Trifolium pratense) and Zigzag Clover (T. medium) - A Picture of Genomic Similarities and Differences.</title>
        <authorList>
            <person name="Dluhosova J."/>
            <person name="Istvanek J."/>
            <person name="Nedelnik J."/>
            <person name="Repkova J."/>
        </authorList>
    </citation>
    <scope>NUCLEOTIDE SEQUENCE [LARGE SCALE GENOMIC DNA]</scope>
    <source>
        <strain evidence="2">cv. 10/8</strain>
        <tissue evidence="1">Leaf</tissue>
    </source>
</reference>
<proteinExistence type="predicted"/>
<dbReference type="Proteomes" id="UP000265520">
    <property type="component" value="Unassembled WGS sequence"/>
</dbReference>
<accession>A0A392SFW8</accession>
<keyword evidence="2" id="KW-1185">Reference proteome</keyword>
<comment type="caution">
    <text evidence="1">The sequence shown here is derived from an EMBL/GenBank/DDBJ whole genome shotgun (WGS) entry which is preliminary data.</text>
</comment>
<sequence length="21" mass="2138">GPGFPIIPLIHFKGGISSQAT</sequence>
<feature type="non-terminal residue" evidence="1">
    <location>
        <position position="1"/>
    </location>
</feature>
<evidence type="ECO:0000313" key="1">
    <source>
        <dbReference type="EMBL" id="MCI47287.1"/>
    </source>
</evidence>
<dbReference type="AlphaFoldDB" id="A0A392SFW8"/>
<evidence type="ECO:0000313" key="2">
    <source>
        <dbReference type="Proteomes" id="UP000265520"/>
    </source>
</evidence>
<dbReference type="EMBL" id="LXQA010370196">
    <property type="protein sequence ID" value="MCI47287.1"/>
    <property type="molecule type" value="Genomic_DNA"/>
</dbReference>
<organism evidence="1 2">
    <name type="scientific">Trifolium medium</name>
    <dbReference type="NCBI Taxonomy" id="97028"/>
    <lineage>
        <taxon>Eukaryota</taxon>
        <taxon>Viridiplantae</taxon>
        <taxon>Streptophyta</taxon>
        <taxon>Embryophyta</taxon>
        <taxon>Tracheophyta</taxon>
        <taxon>Spermatophyta</taxon>
        <taxon>Magnoliopsida</taxon>
        <taxon>eudicotyledons</taxon>
        <taxon>Gunneridae</taxon>
        <taxon>Pentapetalae</taxon>
        <taxon>rosids</taxon>
        <taxon>fabids</taxon>
        <taxon>Fabales</taxon>
        <taxon>Fabaceae</taxon>
        <taxon>Papilionoideae</taxon>
        <taxon>50 kb inversion clade</taxon>
        <taxon>NPAAA clade</taxon>
        <taxon>Hologalegina</taxon>
        <taxon>IRL clade</taxon>
        <taxon>Trifolieae</taxon>
        <taxon>Trifolium</taxon>
    </lineage>
</organism>